<dbReference type="EMBL" id="BAAAQM010000007">
    <property type="protein sequence ID" value="GAA1961658.1"/>
    <property type="molecule type" value="Genomic_DNA"/>
</dbReference>
<accession>A0ABN2R145</accession>
<evidence type="ECO:0000256" key="1">
    <source>
        <dbReference type="SAM" id="MobiDB-lite"/>
    </source>
</evidence>
<name>A0ABN2R145_9ACTN</name>
<comment type="caution">
    <text evidence="2">The sequence shown here is derived from an EMBL/GenBank/DDBJ whole genome shotgun (WGS) entry which is preliminary data.</text>
</comment>
<proteinExistence type="predicted"/>
<reference evidence="2 3" key="1">
    <citation type="journal article" date="2019" name="Int. J. Syst. Evol. Microbiol.">
        <title>The Global Catalogue of Microorganisms (GCM) 10K type strain sequencing project: providing services to taxonomists for standard genome sequencing and annotation.</title>
        <authorList>
            <consortium name="The Broad Institute Genomics Platform"/>
            <consortium name="The Broad Institute Genome Sequencing Center for Infectious Disease"/>
            <person name="Wu L."/>
            <person name="Ma J."/>
        </authorList>
    </citation>
    <scope>NUCLEOTIDE SEQUENCE [LARGE SCALE GENOMIC DNA]</scope>
    <source>
        <strain evidence="2 3">JCM 16013</strain>
    </source>
</reference>
<evidence type="ECO:0000313" key="3">
    <source>
        <dbReference type="Proteomes" id="UP001499854"/>
    </source>
</evidence>
<dbReference type="Proteomes" id="UP001499854">
    <property type="component" value="Unassembled WGS sequence"/>
</dbReference>
<organism evidence="2 3">
    <name type="scientific">Catenulispora subtropica</name>
    <dbReference type="NCBI Taxonomy" id="450798"/>
    <lineage>
        <taxon>Bacteria</taxon>
        <taxon>Bacillati</taxon>
        <taxon>Actinomycetota</taxon>
        <taxon>Actinomycetes</taxon>
        <taxon>Catenulisporales</taxon>
        <taxon>Catenulisporaceae</taxon>
        <taxon>Catenulispora</taxon>
    </lineage>
</organism>
<gene>
    <name evidence="2" type="ORF">GCM10009838_17900</name>
</gene>
<protein>
    <submittedName>
        <fullName evidence="2">Uncharacterized protein</fullName>
    </submittedName>
</protein>
<feature type="compositionally biased region" description="Polar residues" evidence="1">
    <location>
        <begin position="82"/>
        <end position="92"/>
    </location>
</feature>
<keyword evidence="3" id="KW-1185">Reference proteome</keyword>
<sequence length="99" mass="10604">MASAAFIANADSTLTYVSAVSTIEECPNWSETTFRSTPACSANDAAPWRRSCSRIGGNPCSAVSFTKRRYKYSEASGWPSALVNTNSDGTTLRSRHSAS</sequence>
<evidence type="ECO:0000313" key="2">
    <source>
        <dbReference type="EMBL" id="GAA1961658.1"/>
    </source>
</evidence>
<feature type="region of interest" description="Disordered" evidence="1">
    <location>
        <begin position="79"/>
        <end position="99"/>
    </location>
</feature>